<evidence type="ECO:0000256" key="2">
    <source>
        <dbReference type="ARBA" id="ARBA00006704"/>
    </source>
</evidence>
<evidence type="ECO:0000256" key="8">
    <source>
        <dbReference type="ARBA" id="ARBA00022989"/>
    </source>
</evidence>
<dbReference type="SUPFAM" id="SSF81333">
    <property type="entry name" value="F1F0 ATP synthase subunit C"/>
    <property type="match status" value="1"/>
</dbReference>
<dbReference type="FunFam" id="1.20.20.10:FF:000002">
    <property type="entry name" value="ATP synthase subunit c"/>
    <property type="match status" value="1"/>
</dbReference>
<comment type="function">
    <text evidence="13 14">F(1)F(0) ATP synthase produces ATP from ADP in the presence of a proton or sodium gradient. F-type ATPases consist of two structural domains, F(1) containing the extramembraneous catalytic core and F(0) containing the membrane proton channel, linked together by a central stalk and a peripheral stalk. During catalysis, ATP synthesis in the catalytic domain of F(1) is coupled via a rotary mechanism of the central stalk subunits to proton translocation.</text>
</comment>
<dbReference type="GO" id="GO:0045259">
    <property type="term" value="C:proton-transporting ATP synthase complex"/>
    <property type="evidence" value="ECO:0007669"/>
    <property type="project" value="UniProtKB-KW"/>
</dbReference>
<keyword evidence="11 14" id="KW-0472">Membrane</keyword>
<dbReference type="GO" id="GO:0008289">
    <property type="term" value="F:lipid binding"/>
    <property type="evidence" value="ECO:0007669"/>
    <property type="project" value="UniProtKB-KW"/>
</dbReference>
<evidence type="ECO:0000313" key="16">
    <source>
        <dbReference type="EMBL" id="HIP97984.1"/>
    </source>
</evidence>
<evidence type="ECO:0000256" key="7">
    <source>
        <dbReference type="ARBA" id="ARBA00022781"/>
    </source>
</evidence>
<keyword evidence="7 14" id="KW-0375">Hydrogen ion transport</keyword>
<evidence type="ECO:0000256" key="10">
    <source>
        <dbReference type="ARBA" id="ARBA00023121"/>
    </source>
</evidence>
<dbReference type="AlphaFoldDB" id="A0A9D0YQ73"/>
<dbReference type="Pfam" id="PF00137">
    <property type="entry name" value="ATP-synt_C"/>
    <property type="match status" value="1"/>
</dbReference>
<keyword evidence="12 14" id="KW-0066">ATP synthesis</keyword>
<reference evidence="16" key="1">
    <citation type="journal article" date="2020" name="ISME J.">
        <title>Gammaproteobacteria mediating utilization of methyl-, sulfur- and petroleum organic compounds in deep ocean hydrothermal plumes.</title>
        <authorList>
            <person name="Zhou Z."/>
            <person name="Liu Y."/>
            <person name="Pan J."/>
            <person name="Cron B.R."/>
            <person name="Toner B.M."/>
            <person name="Anantharaman K."/>
            <person name="Breier J.A."/>
            <person name="Dick G.J."/>
            <person name="Li M."/>
        </authorList>
    </citation>
    <scope>NUCLEOTIDE SEQUENCE</scope>
    <source>
        <strain evidence="16">SZUA-1501</strain>
    </source>
</reference>
<dbReference type="GO" id="GO:0033177">
    <property type="term" value="C:proton-transporting two-sector ATPase complex, proton-transporting domain"/>
    <property type="evidence" value="ECO:0007669"/>
    <property type="project" value="InterPro"/>
</dbReference>
<dbReference type="InterPro" id="IPR005953">
    <property type="entry name" value="ATP_synth_csu_bac/chlpt"/>
</dbReference>
<keyword evidence="8 14" id="KW-1133">Transmembrane helix</keyword>
<comment type="similarity">
    <text evidence="2 14">Belongs to the ATPase C chain family.</text>
</comment>
<keyword evidence="5 14" id="KW-0138">CF(0)</keyword>
<dbReference type="InterPro" id="IPR002379">
    <property type="entry name" value="ATPase_proteolipid_c-like_dom"/>
</dbReference>
<gene>
    <name evidence="14 16" type="primary">atpE</name>
    <name evidence="16" type="ORF">EYH37_01260</name>
</gene>
<evidence type="ECO:0000256" key="6">
    <source>
        <dbReference type="ARBA" id="ARBA00022692"/>
    </source>
</evidence>
<evidence type="ECO:0000259" key="15">
    <source>
        <dbReference type="Pfam" id="PF00137"/>
    </source>
</evidence>
<keyword evidence="6 14" id="KW-0812">Transmembrane</keyword>
<evidence type="ECO:0000256" key="13">
    <source>
        <dbReference type="ARBA" id="ARBA00025198"/>
    </source>
</evidence>
<dbReference type="InterPro" id="IPR035921">
    <property type="entry name" value="F/V-ATP_Csub_sf"/>
</dbReference>
<evidence type="ECO:0000256" key="9">
    <source>
        <dbReference type="ARBA" id="ARBA00023065"/>
    </source>
</evidence>
<name>A0A9D0YQ73_AQUAO</name>
<feature type="domain" description="V-ATPase proteolipid subunit C-like" evidence="15">
    <location>
        <begin position="16"/>
        <end position="79"/>
    </location>
</feature>
<evidence type="ECO:0000256" key="1">
    <source>
        <dbReference type="ARBA" id="ARBA00004651"/>
    </source>
</evidence>
<dbReference type="PROSITE" id="PS00605">
    <property type="entry name" value="ATPASE_C"/>
    <property type="match status" value="1"/>
</dbReference>
<evidence type="ECO:0000256" key="5">
    <source>
        <dbReference type="ARBA" id="ARBA00022547"/>
    </source>
</evidence>
<dbReference type="InterPro" id="IPR000454">
    <property type="entry name" value="ATP_synth_F0_csu"/>
</dbReference>
<dbReference type="NCBIfam" id="TIGR01260">
    <property type="entry name" value="ATP_synt_c"/>
    <property type="match status" value="1"/>
</dbReference>
<evidence type="ECO:0000256" key="3">
    <source>
        <dbReference type="ARBA" id="ARBA00022448"/>
    </source>
</evidence>
<proteinExistence type="inferred from homology"/>
<dbReference type="PRINTS" id="PR00124">
    <property type="entry name" value="ATPASEC"/>
</dbReference>
<dbReference type="GO" id="GO:0046933">
    <property type="term" value="F:proton-transporting ATP synthase activity, rotational mechanism"/>
    <property type="evidence" value="ECO:0007669"/>
    <property type="project" value="UniProtKB-UniRule"/>
</dbReference>
<dbReference type="GO" id="GO:0005886">
    <property type="term" value="C:plasma membrane"/>
    <property type="evidence" value="ECO:0007669"/>
    <property type="project" value="UniProtKB-SubCell"/>
</dbReference>
<comment type="caution">
    <text evidence="16">The sequence shown here is derived from an EMBL/GenBank/DDBJ whole genome shotgun (WGS) entry which is preliminary data.</text>
</comment>
<feature type="site" description="Reversibly protonated during proton transport" evidence="14">
    <location>
        <position position="66"/>
    </location>
</feature>
<accession>A0A9D0YQ73</accession>
<feature type="transmembrane region" description="Helical" evidence="14">
    <location>
        <begin position="56"/>
        <end position="81"/>
    </location>
</feature>
<protein>
    <recommendedName>
        <fullName evidence="14">ATP synthase subunit c</fullName>
    </recommendedName>
    <alternativeName>
        <fullName evidence="14">ATP synthase F(0) sector subunit c</fullName>
    </alternativeName>
    <alternativeName>
        <fullName evidence="14">F-type ATPase subunit c</fullName>
        <shortName evidence="14">F-ATPase subunit c</shortName>
    </alternativeName>
    <alternativeName>
        <fullName evidence="14">Lipid-binding protein</fullName>
    </alternativeName>
</protein>
<organism evidence="16 17">
    <name type="scientific">Aquifex aeolicus</name>
    <dbReference type="NCBI Taxonomy" id="63363"/>
    <lineage>
        <taxon>Bacteria</taxon>
        <taxon>Pseudomonadati</taxon>
        <taxon>Aquificota</taxon>
        <taxon>Aquificia</taxon>
        <taxon>Aquificales</taxon>
        <taxon>Aquificaceae</taxon>
        <taxon>Aquifex</taxon>
    </lineage>
</organism>
<evidence type="ECO:0000256" key="12">
    <source>
        <dbReference type="ARBA" id="ARBA00023310"/>
    </source>
</evidence>
<dbReference type="Gene3D" id="1.20.20.10">
    <property type="entry name" value="F1F0 ATP synthase subunit C"/>
    <property type="match status" value="1"/>
</dbReference>
<keyword evidence="9 14" id="KW-0406">Ion transport</keyword>
<dbReference type="HAMAP" id="MF_01396">
    <property type="entry name" value="ATP_synth_c_bact"/>
    <property type="match status" value="1"/>
</dbReference>
<dbReference type="EMBL" id="DQVE01000014">
    <property type="protein sequence ID" value="HIP97984.1"/>
    <property type="molecule type" value="Genomic_DNA"/>
</dbReference>
<evidence type="ECO:0000256" key="14">
    <source>
        <dbReference type="HAMAP-Rule" id="MF_01396"/>
    </source>
</evidence>
<sequence>MDAALAKAIFFGLVALGAGIAVGAAAIGGGIGFGASARGMLEGLARNPNLENKLRLYFFIGLAFAETAILYGLLIALILLFTGVLSGKAGF</sequence>
<dbReference type="Proteomes" id="UP000606463">
    <property type="component" value="Unassembled WGS sequence"/>
</dbReference>
<dbReference type="InterPro" id="IPR020537">
    <property type="entry name" value="ATP_synth_F0_csu_DDCD_BS"/>
</dbReference>
<keyword evidence="3 14" id="KW-0813">Transport</keyword>
<dbReference type="InterPro" id="IPR038662">
    <property type="entry name" value="ATP_synth_F0_csu_sf"/>
</dbReference>
<comment type="function">
    <text evidence="14">Key component of the F(0) channel; it plays a direct role in translocation across the membrane. A homomeric c-ring of between 10-14 subunits forms the central stalk rotor element with the F(1) delta and epsilon subunits.</text>
</comment>
<evidence type="ECO:0000256" key="11">
    <source>
        <dbReference type="ARBA" id="ARBA00023136"/>
    </source>
</evidence>
<keyword evidence="10 14" id="KW-0446">Lipid-binding</keyword>
<evidence type="ECO:0000256" key="4">
    <source>
        <dbReference type="ARBA" id="ARBA00022475"/>
    </source>
</evidence>
<evidence type="ECO:0000313" key="17">
    <source>
        <dbReference type="Proteomes" id="UP000606463"/>
    </source>
</evidence>
<feature type="transmembrane region" description="Helical" evidence="14">
    <location>
        <begin position="6"/>
        <end position="35"/>
    </location>
</feature>
<comment type="subcellular location">
    <subcellularLocation>
        <location evidence="1 14">Cell membrane</location>
        <topology evidence="1 14">Multi-pass membrane protein</topology>
    </subcellularLocation>
</comment>
<keyword evidence="4 14" id="KW-1003">Cell membrane</keyword>